<dbReference type="STRING" id="6248.A0A0K0EFM5"/>
<dbReference type="GO" id="GO:0005789">
    <property type="term" value="C:endoplasmic reticulum membrane"/>
    <property type="evidence" value="ECO:0007669"/>
    <property type="project" value="UniProtKB-SubCell"/>
</dbReference>
<evidence type="ECO:0000256" key="1">
    <source>
        <dbReference type="ARBA" id="ARBA00010088"/>
    </source>
</evidence>
<dbReference type="InterPro" id="IPR029058">
    <property type="entry name" value="AB_hydrolase_fold"/>
</dbReference>
<comment type="catalytic activity">
    <reaction evidence="4">
        <text>1-(4-methoxyphenyl)-N-methyl-N-[(3-methyloxetan-3-yl)methyl]methanamine + H2O = 2-{[(4-methoxybenzyl)(methyl)amino]methyl}-2-methylpropane-1,3-diol</text>
        <dbReference type="Rhea" id="RHEA:55764"/>
        <dbReference type="ChEBI" id="CHEBI:15377"/>
        <dbReference type="ChEBI" id="CHEBI:139161"/>
        <dbReference type="ChEBI" id="CHEBI:139164"/>
        <dbReference type="EC" id="3.3.2.9"/>
    </reaction>
</comment>
<evidence type="ECO:0000256" key="3">
    <source>
        <dbReference type="ARBA" id="ARBA00022801"/>
    </source>
</evidence>
<keyword evidence="2 4" id="KW-0058">Aromatic hydrocarbons catabolism</keyword>
<dbReference type="WBParaSite" id="TCONS_00015081.p1">
    <property type="protein sequence ID" value="TCONS_00015081.p1"/>
    <property type="gene ID" value="XLOC_010296"/>
</dbReference>
<proteinExistence type="inferred from homology"/>
<evidence type="ECO:0000256" key="4">
    <source>
        <dbReference type="PIRNR" id="PIRNR001112"/>
    </source>
</evidence>
<dbReference type="AlphaFoldDB" id="A0A0K0EFM5"/>
<dbReference type="InterPro" id="IPR010497">
    <property type="entry name" value="Epoxide_hydro_N"/>
</dbReference>
<keyword evidence="4" id="KW-0256">Endoplasmic reticulum</keyword>
<comment type="catalytic activity">
    <reaction evidence="4">
        <text>cis-stilbene oxide + H2O = (1R,2R)-hydrobenzoin</text>
        <dbReference type="Rhea" id="RHEA:23900"/>
        <dbReference type="ChEBI" id="CHEBI:15377"/>
        <dbReference type="ChEBI" id="CHEBI:50004"/>
        <dbReference type="ChEBI" id="CHEBI:50014"/>
        <dbReference type="EC" id="3.3.2.9"/>
    </reaction>
</comment>
<dbReference type="PANTHER" id="PTHR21661">
    <property type="entry name" value="EPOXIDE HYDROLASE 1-RELATED"/>
    <property type="match status" value="1"/>
</dbReference>
<dbReference type="PANTHER" id="PTHR21661:SF16">
    <property type="entry name" value="EPOXIDE HYDROLASE"/>
    <property type="match status" value="1"/>
</dbReference>
<dbReference type="Proteomes" id="UP000035681">
    <property type="component" value="Unplaced"/>
</dbReference>
<organism evidence="8">
    <name type="scientific">Strongyloides stercoralis</name>
    <name type="common">Threadworm</name>
    <dbReference type="NCBI Taxonomy" id="6248"/>
    <lineage>
        <taxon>Eukaryota</taxon>
        <taxon>Metazoa</taxon>
        <taxon>Ecdysozoa</taxon>
        <taxon>Nematoda</taxon>
        <taxon>Chromadorea</taxon>
        <taxon>Rhabditida</taxon>
        <taxon>Tylenchina</taxon>
        <taxon>Panagrolaimomorpha</taxon>
        <taxon>Strongyloidoidea</taxon>
        <taxon>Strongyloididae</taxon>
        <taxon>Strongyloides</taxon>
    </lineage>
</organism>
<dbReference type="Pfam" id="PF06441">
    <property type="entry name" value="EHN"/>
    <property type="match status" value="1"/>
</dbReference>
<comment type="similarity">
    <text evidence="1 4">Belongs to the peptidase S33 family.</text>
</comment>
<keyword evidence="4 5" id="KW-0472">Membrane</keyword>
<comment type="subcellular location">
    <subcellularLocation>
        <location evidence="4">Endoplasmic reticulum membrane</location>
    </subcellularLocation>
</comment>
<keyword evidence="5" id="KW-1133">Transmembrane helix</keyword>
<dbReference type="Gene3D" id="3.40.50.1820">
    <property type="entry name" value="alpha/beta hydrolase"/>
    <property type="match status" value="1"/>
</dbReference>
<evidence type="ECO:0000313" key="7">
    <source>
        <dbReference type="Proteomes" id="UP000035681"/>
    </source>
</evidence>
<dbReference type="PIRSF" id="PIRSF001112">
    <property type="entry name" value="Epoxide_hydrolase"/>
    <property type="match status" value="1"/>
</dbReference>
<evidence type="ECO:0000256" key="5">
    <source>
        <dbReference type="SAM" id="Phobius"/>
    </source>
</evidence>
<dbReference type="EC" id="3.3.2.9" evidence="4"/>
<feature type="domain" description="Epoxide hydrolase N-terminal" evidence="6">
    <location>
        <begin position="50"/>
        <end position="158"/>
    </location>
</feature>
<dbReference type="InterPro" id="IPR016292">
    <property type="entry name" value="Epoxide_hydrolase"/>
</dbReference>
<sequence length="458" mass="53211">MGKILLIGLIPIIFYYFYFFCYYNTSHVPLIFEKDGYYGEGDIKADDKTIKMFKINISNSIVNDLKIRVKESLSTSIETLEGMSSETGLNSEFIKNVSLNLLSFKWDQHQFFLNTFKHYTTEIEGLKIHFIRKSIEPKDNEISVPLLILHPFGMSIWDYYKMLPILTNPSRFNFDFGVKKNIIFDVVLPSIPGFGFSEPPKKENFSFIECGRVLDKLMNRLHIKKYFIHSGGMLSNDIAKSMIHYNPNSIKGVHLTNPKIRFNGDIYYFTKYFLSIIFNFQNTNEKSITVSDILQQLKAFLSFHIPLITYPDSISRSLQDSPLGFASYLLQYWSIGTKLENSHKLLDGSLMKHYTLDELLTEVHMYWLTKTISSSFRFYYETFTNPVYDEVIKAKVNLPVGISIFKNSLLTSKKCMLEEIFANITRFKGNIDGGEFSMIEEYEKVVEEIFAFVELVLL</sequence>
<protein>
    <recommendedName>
        <fullName evidence="4">Epoxide hydrolase</fullName>
        <ecNumber evidence="4">3.3.2.9</ecNumber>
    </recommendedName>
</protein>
<feature type="transmembrane region" description="Helical" evidence="5">
    <location>
        <begin position="5"/>
        <end position="25"/>
    </location>
</feature>
<dbReference type="GO" id="GO:0097176">
    <property type="term" value="P:epoxide metabolic process"/>
    <property type="evidence" value="ECO:0007669"/>
    <property type="project" value="TreeGrafter"/>
</dbReference>
<keyword evidence="3 4" id="KW-0378">Hydrolase</keyword>
<reference evidence="8" key="1">
    <citation type="submission" date="2015-08" db="UniProtKB">
        <authorList>
            <consortium name="WormBaseParasite"/>
        </authorList>
    </citation>
    <scope>IDENTIFICATION</scope>
</reference>
<evidence type="ECO:0000313" key="8">
    <source>
        <dbReference type="WBParaSite" id="SSTP_0000828600.1"/>
    </source>
</evidence>
<dbReference type="SUPFAM" id="SSF53474">
    <property type="entry name" value="alpha/beta-Hydrolases"/>
    <property type="match status" value="1"/>
</dbReference>
<evidence type="ECO:0000256" key="2">
    <source>
        <dbReference type="ARBA" id="ARBA00022797"/>
    </source>
</evidence>
<accession>A0A0K0EFM5</accession>
<dbReference type="WBParaSite" id="SSTP_0000828600.1">
    <property type="protein sequence ID" value="SSTP_0000828600.1"/>
    <property type="gene ID" value="SSTP_0000828600"/>
</dbReference>
<keyword evidence="5" id="KW-0812">Transmembrane</keyword>
<evidence type="ECO:0000259" key="6">
    <source>
        <dbReference type="Pfam" id="PF06441"/>
    </source>
</evidence>
<name>A0A0K0EFM5_STRER</name>
<dbReference type="GO" id="GO:0033961">
    <property type="term" value="F:cis-stilbene-oxide hydrolase activity"/>
    <property type="evidence" value="ECO:0007669"/>
    <property type="project" value="UniProtKB-UniRule"/>
</dbReference>
<keyword evidence="7" id="KW-1185">Reference proteome</keyword>